<keyword evidence="1" id="KW-0639">Primosome</keyword>
<evidence type="ECO:0000259" key="2">
    <source>
        <dbReference type="PROSITE" id="PS51199"/>
    </source>
</evidence>
<dbReference type="InterPro" id="IPR007630">
    <property type="entry name" value="RNA_pol_sigma70_r4"/>
</dbReference>
<protein>
    <submittedName>
        <fullName evidence="3">Replicative DNA helicase</fullName>
        <ecNumber evidence="3">3.6.1.-</ecNumber>
    </submittedName>
</protein>
<dbReference type="GO" id="GO:1990077">
    <property type="term" value="C:primosome complex"/>
    <property type="evidence" value="ECO:0007669"/>
    <property type="project" value="UniProtKB-KW"/>
</dbReference>
<dbReference type="EC" id="3.6.1.-" evidence="3"/>
<dbReference type="GO" id="GO:0005524">
    <property type="term" value="F:ATP binding"/>
    <property type="evidence" value="ECO:0007669"/>
    <property type="project" value="InterPro"/>
</dbReference>
<dbReference type="PROSITE" id="PS51199">
    <property type="entry name" value="SF4_HELICASE"/>
    <property type="match status" value="1"/>
</dbReference>
<dbReference type="RefSeq" id="WP_050496409.1">
    <property type="nucleotide sequence ID" value="NZ_JNAR01000015.1"/>
</dbReference>
<evidence type="ECO:0000256" key="1">
    <source>
        <dbReference type="ARBA" id="ARBA00022515"/>
    </source>
</evidence>
<keyword evidence="3" id="KW-0378">Hydrolase</keyword>
<dbReference type="Pfam" id="PF04545">
    <property type="entry name" value="Sigma70_r4"/>
    <property type="match status" value="1"/>
</dbReference>
<name>A0A0A2B3Z0_PROMR</name>
<dbReference type="InterPro" id="IPR036388">
    <property type="entry name" value="WH-like_DNA-bd_sf"/>
</dbReference>
<keyword evidence="3" id="KW-0067">ATP-binding</keyword>
<dbReference type="SUPFAM" id="SSF52540">
    <property type="entry name" value="P-loop containing nucleoside triphosphate hydrolases"/>
    <property type="match status" value="1"/>
</dbReference>
<dbReference type="Proteomes" id="UP000030481">
    <property type="component" value="Unassembled WGS sequence"/>
</dbReference>
<evidence type="ECO:0000313" key="3">
    <source>
        <dbReference type="EMBL" id="KGG07500.1"/>
    </source>
</evidence>
<dbReference type="GO" id="GO:0016787">
    <property type="term" value="F:hydrolase activity"/>
    <property type="evidence" value="ECO:0007669"/>
    <property type="project" value="UniProtKB-KW"/>
</dbReference>
<dbReference type="GO" id="GO:0006269">
    <property type="term" value="P:DNA replication, synthesis of primer"/>
    <property type="evidence" value="ECO:0007669"/>
    <property type="project" value="UniProtKB-KW"/>
</dbReference>
<dbReference type="SUPFAM" id="SSF88659">
    <property type="entry name" value="Sigma3 and sigma4 domains of RNA polymerase sigma factors"/>
    <property type="match status" value="1"/>
</dbReference>
<accession>A0A0A2B3Z0</accession>
<dbReference type="GO" id="GO:0003700">
    <property type="term" value="F:DNA-binding transcription factor activity"/>
    <property type="evidence" value="ECO:0007669"/>
    <property type="project" value="InterPro"/>
</dbReference>
<dbReference type="Gene3D" id="1.10.10.10">
    <property type="entry name" value="Winged helix-like DNA-binding domain superfamily/Winged helix DNA-binding domain"/>
    <property type="match status" value="1"/>
</dbReference>
<gene>
    <name evidence="3" type="ORF">EV01_1115</name>
</gene>
<dbReference type="InterPro" id="IPR003593">
    <property type="entry name" value="AAA+_ATPase"/>
</dbReference>
<dbReference type="CDD" id="cd06171">
    <property type="entry name" value="Sigma70_r4"/>
    <property type="match status" value="1"/>
</dbReference>
<dbReference type="Pfam" id="PF03796">
    <property type="entry name" value="DnaB_C"/>
    <property type="match status" value="1"/>
</dbReference>
<dbReference type="SMART" id="SM00382">
    <property type="entry name" value="AAA"/>
    <property type="match status" value="1"/>
</dbReference>
<dbReference type="EMBL" id="JNAR01000015">
    <property type="protein sequence ID" value="KGG07500.1"/>
    <property type="molecule type" value="Genomic_DNA"/>
</dbReference>
<dbReference type="PANTHER" id="PTHR30153">
    <property type="entry name" value="REPLICATIVE DNA HELICASE DNAB"/>
    <property type="match status" value="1"/>
</dbReference>
<dbReference type="GO" id="GO:0006352">
    <property type="term" value="P:DNA-templated transcription initiation"/>
    <property type="evidence" value="ECO:0007669"/>
    <property type="project" value="InterPro"/>
</dbReference>
<proteinExistence type="predicted"/>
<dbReference type="AlphaFoldDB" id="A0A0A2B3Z0"/>
<dbReference type="InterPro" id="IPR007694">
    <property type="entry name" value="DNA_helicase_DnaB-like_C"/>
</dbReference>
<dbReference type="InterPro" id="IPR027417">
    <property type="entry name" value="P-loop_NTPase"/>
</dbReference>
<dbReference type="GO" id="GO:0005829">
    <property type="term" value="C:cytosol"/>
    <property type="evidence" value="ECO:0007669"/>
    <property type="project" value="TreeGrafter"/>
</dbReference>
<dbReference type="Gene3D" id="3.40.50.300">
    <property type="entry name" value="P-loop containing nucleotide triphosphate hydrolases"/>
    <property type="match status" value="1"/>
</dbReference>
<keyword evidence="3" id="KW-0547">Nucleotide-binding</keyword>
<dbReference type="InterPro" id="IPR013324">
    <property type="entry name" value="RNA_pol_sigma_r3/r4-like"/>
</dbReference>
<feature type="domain" description="SF4 helicase" evidence="2">
    <location>
        <begin position="104"/>
        <end position="368"/>
    </location>
</feature>
<sequence>MDKKDLTTWLDSLSKEEREVVKLRFGIDGEEPLTLKEIALKLGIEISKAKLIEIKYIQKLRDLTDKSKSKHAEESSENSEEISDTTSLKYLLKKNFTEIENISLGNASAGIPTSFLDFDAMTQGLRRGDLIAFAGRPSMGKTSLALQLARNISGQNLPVCFFGFDLSKEELAYRLLGMEVGIEIGRIRTGRFTSEEWELVHKKNKKLEALPIFLEDKKAISIDEIKNRCRNISLTNDEKNLGLIVIDSYHMMECLNLDNYQAQLNTYTRELKSLAKELNVPVLITAPISRGVEERDNCRPMLSDLRDSEVLEDYGDIIVMLYRDEYYDPDTEDRGIAELIVTTHRNGPVGTVKMLFEPQFGRYRNLAA</sequence>
<comment type="caution">
    <text evidence="3">The sequence shown here is derived from an EMBL/GenBank/DDBJ whole genome shotgun (WGS) entry which is preliminary data.</text>
</comment>
<dbReference type="CDD" id="cd00984">
    <property type="entry name" value="DnaB_C"/>
    <property type="match status" value="1"/>
</dbReference>
<evidence type="ECO:0000313" key="4">
    <source>
        <dbReference type="Proteomes" id="UP000030481"/>
    </source>
</evidence>
<dbReference type="GO" id="GO:0003678">
    <property type="term" value="F:DNA helicase activity"/>
    <property type="evidence" value="ECO:0007669"/>
    <property type="project" value="InterPro"/>
</dbReference>
<dbReference type="PANTHER" id="PTHR30153:SF2">
    <property type="entry name" value="REPLICATIVE DNA HELICASE"/>
    <property type="match status" value="1"/>
</dbReference>
<reference evidence="4" key="1">
    <citation type="journal article" date="2014" name="Sci. Data">
        <title>Genomes of diverse isolates of the marine cyanobacterium Prochlorococcus.</title>
        <authorList>
            <person name="Biller S."/>
            <person name="Berube P."/>
            <person name="Thompson J."/>
            <person name="Kelly L."/>
            <person name="Roggensack S."/>
            <person name="Awad L."/>
            <person name="Roache-Johnson K."/>
            <person name="Ding H."/>
            <person name="Giovannoni S.J."/>
            <person name="Moore L.R."/>
            <person name="Chisholm S.W."/>
        </authorList>
    </citation>
    <scope>NUCLEOTIDE SEQUENCE [LARGE SCALE GENOMIC DNA]</scope>
</reference>
<organism evidence="3 4">
    <name type="scientific">Prochlorococcus marinus str. MIT 9401</name>
    <dbReference type="NCBI Taxonomy" id="167551"/>
    <lineage>
        <taxon>Bacteria</taxon>
        <taxon>Bacillati</taxon>
        <taxon>Cyanobacteriota</taxon>
        <taxon>Cyanophyceae</taxon>
        <taxon>Synechococcales</taxon>
        <taxon>Prochlorococcaceae</taxon>
        <taxon>Prochlorococcus</taxon>
    </lineage>
</organism>
<keyword evidence="3" id="KW-0347">Helicase</keyword>